<dbReference type="RefSeq" id="WP_145904052.1">
    <property type="nucleotide sequence ID" value="NZ_CXST01000010.1"/>
</dbReference>
<reference evidence="3" key="1">
    <citation type="submission" date="2015-07" db="EMBL/GenBank/DDBJ databases">
        <authorList>
            <person name="Rodrigo-Torres Lidia"/>
            <person name="Arahal R.David."/>
        </authorList>
    </citation>
    <scope>NUCLEOTIDE SEQUENCE [LARGE SCALE GENOMIC DNA]</scope>
    <source>
        <strain evidence="3">CECT 4801</strain>
    </source>
</reference>
<feature type="signal peptide" evidence="1">
    <location>
        <begin position="1"/>
        <end position="38"/>
    </location>
</feature>
<sequence length="687" mass="76460">MTPLGFSNFGFRAPHAFRPVLLHCLSIVCFLLPATIFAAPATADFIAPDGSYGRMATQIWHGRFKESSNNYSPRLKKEAVQLIVGYHRTFADLCKVRGKTKTIKFILNDVVQNSFAVREEYAEIVLDAMNYRLLDTRGSSFFGRPMDPEFLYSANKVSRQIIMRNGCESSETWQFEENLARFVSVRPSLQETRQVETTFMRSCQNTAIAGLEDETDNSVGEVCSCLEKIISEAGIRRRYLDALETSFSLQRLLGLLASNSGLWNQGRSCLGSMARSKTVGESQVGTSNGPLTLDSTKAQLYAEFARIGCVLRPQDITNSLKERTAIRCLQSLAGSDQTGRLTERDLAVLASLPDKLLDPTKRKKTRNQVKTLRFDEHLGSWQYRIGDYPGKIVIGRSDSEPDLPGVTYTLAEMDVEFPDLGILVHEHWNYNEATLEILAIQAYGPVWRVGQDTVSPGMLIEGTIQRLELSVRQARRENEKYGAGSGATVTLPIVKMADGKPMRTQTKSLDTFALTVPIGAPRGGEWLRTPQTPLEHGLSYYTLEDRRAALSELKSRIDGWIKEGSCGISDRQIMEVDAAFSTASILMGTRSHEGALLSSLKYERDLACEKQNNNLPLQDVIRYHMINASGCAFTNEAGMQELIERAKSSTLTKKEFSLGILSRVTDDNLSENDANCIGASLRAEFLQ</sequence>
<dbReference type="Proteomes" id="UP000048926">
    <property type="component" value="Unassembled WGS sequence"/>
</dbReference>
<organism evidence="2 3">
    <name type="scientific">Roseibium aggregatum</name>
    <dbReference type="NCBI Taxonomy" id="187304"/>
    <lineage>
        <taxon>Bacteria</taxon>
        <taxon>Pseudomonadati</taxon>
        <taxon>Pseudomonadota</taxon>
        <taxon>Alphaproteobacteria</taxon>
        <taxon>Hyphomicrobiales</taxon>
        <taxon>Stappiaceae</taxon>
        <taxon>Roseibium</taxon>
    </lineage>
</organism>
<dbReference type="AlphaFoldDB" id="A0A0M6YBY4"/>
<feature type="chain" id="PRO_5005807673" description="Peptidoglycan binding-like domain-containing protein" evidence="1">
    <location>
        <begin position="39"/>
        <end position="687"/>
    </location>
</feature>
<accession>A0A0M6YBY4</accession>
<evidence type="ECO:0008006" key="4">
    <source>
        <dbReference type="Google" id="ProtNLM"/>
    </source>
</evidence>
<evidence type="ECO:0000313" key="2">
    <source>
        <dbReference type="EMBL" id="CTQ47605.1"/>
    </source>
</evidence>
<dbReference type="EMBL" id="CXST01000010">
    <property type="protein sequence ID" value="CTQ47605.1"/>
    <property type="molecule type" value="Genomic_DNA"/>
</dbReference>
<keyword evidence="1" id="KW-0732">Signal</keyword>
<keyword evidence="3" id="KW-1185">Reference proteome</keyword>
<protein>
    <recommendedName>
        <fullName evidence="4">Peptidoglycan binding-like domain-containing protein</fullName>
    </recommendedName>
</protein>
<gene>
    <name evidence="2" type="ORF">LAL4801_06067</name>
</gene>
<proteinExistence type="predicted"/>
<name>A0A0M6YBY4_9HYPH</name>
<evidence type="ECO:0000256" key="1">
    <source>
        <dbReference type="SAM" id="SignalP"/>
    </source>
</evidence>
<evidence type="ECO:0000313" key="3">
    <source>
        <dbReference type="Proteomes" id="UP000048926"/>
    </source>
</evidence>